<keyword evidence="6" id="KW-0808">Transferase</keyword>
<sequence>MTAPSRPPSDVSAGVGLAGLVGLFAWLAVCRAWPAIAFHLGLATPLEPLSGPTAALAAVLFSGLAMALWSVLVDKVHRRPSTGIDWTRPRPLDEVIDISITKIAGLWATWAVIGFAYCVARWYWQGQYVFAMEVLGAAMLPLFVLSVPYVLWLDRVLVDPRDGAWHFGAMLIGREACDPEQVRIHWRAWAVKGFFCAFMISILPPGWAELTRLDWAEVFASPFAMTHWLTELLFLVDVQIAMVGYLLTCKPLDAQIRSANPHLAGWVAALVCYPPFILMGPGSPLDYHYGTADWSVWLAGWPAPLLWLWGGVLVALTAVYAWATVAFGLRFSNLTWRGTLTNGPYRWTRHPAYLSKNLFWWLSTLPFLVTTHNVNDAVRNTAIMALVSAVYFWRAKTEEAHLLAEDPKYREYHAWMEQAPTLTRALGRLLGAARRRPALQPAE</sequence>
<dbReference type="RefSeq" id="WP_379509195.1">
    <property type="nucleotide sequence ID" value="NZ_JBHRTQ010000007.1"/>
</dbReference>
<dbReference type="Proteomes" id="UP001595604">
    <property type="component" value="Unassembled WGS sequence"/>
</dbReference>
<feature type="transmembrane region" description="Helical" evidence="5">
    <location>
        <begin position="12"/>
        <end position="34"/>
    </location>
</feature>
<organism evidence="6 7">
    <name type="scientific">Novosphingobium bradum</name>
    <dbReference type="NCBI Taxonomy" id="1737444"/>
    <lineage>
        <taxon>Bacteria</taxon>
        <taxon>Pseudomonadati</taxon>
        <taxon>Pseudomonadota</taxon>
        <taxon>Alphaproteobacteria</taxon>
        <taxon>Sphingomonadales</taxon>
        <taxon>Sphingomonadaceae</taxon>
        <taxon>Novosphingobium</taxon>
    </lineage>
</organism>
<feature type="transmembrane region" description="Helical" evidence="5">
    <location>
        <begin position="228"/>
        <end position="247"/>
    </location>
</feature>
<evidence type="ECO:0000256" key="3">
    <source>
        <dbReference type="ARBA" id="ARBA00022989"/>
    </source>
</evidence>
<accession>A0ABV7IMD5</accession>
<evidence type="ECO:0000313" key="6">
    <source>
        <dbReference type="EMBL" id="MFC3173809.1"/>
    </source>
</evidence>
<gene>
    <name evidence="6" type="ORF">ACFOD9_06050</name>
</gene>
<evidence type="ECO:0000256" key="5">
    <source>
        <dbReference type="SAM" id="Phobius"/>
    </source>
</evidence>
<feature type="transmembrane region" description="Helical" evidence="5">
    <location>
        <begin position="104"/>
        <end position="124"/>
    </location>
</feature>
<feature type="transmembrane region" description="Helical" evidence="5">
    <location>
        <begin position="259"/>
        <end position="278"/>
    </location>
</feature>
<reference evidence="7" key="1">
    <citation type="journal article" date="2019" name="Int. J. Syst. Evol. Microbiol.">
        <title>The Global Catalogue of Microorganisms (GCM) 10K type strain sequencing project: providing services to taxonomists for standard genome sequencing and annotation.</title>
        <authorList>
            <consortium name="The Broad Institute Genomics Platform"/>
            <consortium name="The Broad Institute Genome Sequencing Center for Infectious Disease"/>
            <person name="Wu L."/>
            <person name="Ma J."/>
        </authorList>
    </citation>
    <scope>NUCLEOTIDE SEQUENCE [LARGE SCALE GENOMIC DNA]</scope>
    <source>
        <strain evidence="7">KCTC 42984</strain>
    </source>
</reference>
<dbReference type="Pfam" id="PF04140">
    <property type="entry name" value="ICMT"/>
    <property type="match status" value="1"/>
</dbReference>
<dbReference type="GO" id="GO:0004671">
    <property type="term" value="F:protein C-terminal S-isoprenylcysteine carboxyl O-methyltransferase activity"/>
    <property type="evidence" value="ECO:0007669"/>
    <property type="project" value="UniProtKB-EC"/>
</dbReference>
<proteinExistence type="predicted"/>
<feature type="transmembrane region" description="Helical" evidence="5">
    <location>
        <begin position="54"/>
        <end position="73"/>
    </location>
</feature>
<evidence type="ECO:0000256" key="4">
    <source>
        <dbReference type="ARBA" id="ARBA00023136"/>
    </source>
</evidence>
<keyword evidence="2 5" id="KW-0812">Transmembrane</keyword>
<protein>
    <submittedName>
        <fullName evidence="6">Methyltransferase family protein</fullName>
        <ecNumber evidence="6">2.1.1.100</ecNumber>
        <ecNumber evidence="6">2.1.1.334</ecNumber>
    </submittedName>
</protein>
<dbReference type="EC" id="2.1.1.334" evidence="6"/>
<dbReference type="GO" id="GO:0032259">
    <property type="term" value="P:methylation"/>
    <property type="evidence" value="ECO:0007669"/>
    <property type="project" value="UniProtKB-KW"/>
</dbReference>
<name>A0ABV7IMD5_9SPHN</name>
<evidence type="ECO:0000256" key="1">
    <source>
        <dbReference type="ARBA" id="ARBA00004141"/>
    </source>
</evidence>
<keyword evidence="4 5" id="KW-0472">Membrane</keyword>
<keyword evidence="3 5" id="KW-1133">Transmembrane helix</keyword>
<evidence type="ECO:0000313" key="7">
    <source>
        <dbReference type="Proteomes" id="UP001595604"/>
    </source>
</evidence>
<keyword evidence="6" id="KW-0489">Methyltransferase</keyword>
<dbReference type="EC" id="2.1.1.100" evidence="6"/>
<keyword evidence="7" id="KW-1185">Reference proteome</keyword>
<feature type="transmembrane region" description="Helical" evidence="5">
    <location>
        <begin position="189"/>
        <end position="208"/>
    </location>
</feature>
<dbReference type="EMBL" id="JBHRTQ010000007">
    <property type="protein sequence ID" value="MFC3173809.1"/>
    <property type="molecule type" value="Genomic_DNA"/>
</dbReference>
<dbReference type="Gene3D" id="1.20.120.1630">
    <property type="match status" value="1"/>
</dbReference>
<feature type="transmembrane region" description="Helical" evidence="5">
    <location>
        <begin position="130"/>
        <end position="152"/>
    </location>
</feature>
<dbReference type="InterPro" id="IPR007269">
    <property type="entry name" value="ICMT_MeTrfase"/>
</dbReference>
<comment type="subcellular location">
    <subcellularLocation>
        <location evidence="1">Membrane</location>
        <topology evidence="1">Multi-pass membrane protein</topology>
    </subcellularLocation>
</comment>
<comment type="caution">
    <text evidence="6">The sequence shown here is derived from an EMBL/GenBank/DDBJ whole genome shotgun (WGS) entry which is preliminary data.</text>
</comment>
<evidence type="ECO:0000256" key="2">
    <source>
        <dbReference type="ARBA" id="ARBA00022692"/>
    </source>
</evidence>
<feature type="transmembrane region" description="Helical" evidence="5">
    <location>
        <begin position="306"/>
        <end position="329"/>
    </location>
</feature>